<protein>
    <submittedName>
        <fullName evidence="3">Por secretion system C-terminal sorting domain-containing protein</fullName>
    </submittedName>
</protein>
<dbReference type="Gene3D" id="2.80.10.50">
    <property type="match status" value="1"/>
</dbReference>
<evidence type="ECO:0000259" key="2">
    <source>
        <dbReference type="Pfam" id="PF18962"/>
    </source>
</evidence>
<sequence length="411" mass="46253">MFTPNGTALVSNAGEGKLKKKLLDGSYDPNFGINGSIPVSPTSGNKMDCVANDQNIYTFWRLPSPSIGWTIKKYDSNGVLDSSYGVNGTLTINYNYYQVFTDNNSNLYFVDLNNKIKKILANGQVDNSFNFNNPTSIVGLSNNYLYIYRSLGLSRLDFNGNLDTTFGNQGGLYLEKFYLNENTDEIITFTISNTSNSTMIIEKYTSTGIIDTNFGVNGVKTITAFTTPMFYTADFDSDGNIVFFGGYSLNNWTIGSYPNLKMIMRLKPNGMEDYTFNHNSFYYMGNTDNDGYIIDAKIVNGNKYLVINKYRYTMGSFKTYLSQIIRTAVLSTSEIDKEGKLSVYPNPVQDEFNIVLQNNEKLESVEIFDMAGRSILKTLVLKNNVADLTKGTYLLLIKTNKKSYQTKFIKN</sequence>
<evidence type="ECO:0000256" key="1">
    <source>
        <dbReference type="ARBA" id="ARBA00022729"/>
    </source>
</evidence>
<dbReference type="InterPro" id="IPR026444">
    <property type="entry name" value="Secre_tail"/>
</dbReference>
<evidence type="ECO:0000313" key="3">
    <source>
        <dbReference type="EMBL" id="SIS32308.1"/>
    </source>
</evidence>
<accession>A0A1N7I5I6</accession>
<evidence type="ECO:0000313" key="4">
    <source>
        <dbReference type="Proteomes" id="UP000186373"/>
    </source>
</evidence>
<reference evidence="4" key="1">
    <citation type="submission" date="2017-01" db="EMBL/GenBank/DDBJ databases">
        <authorList>
            <person name="Varghese N."/>
            <person name="Submissions S."/>
        </authorList>
    </citation>
    <scope>NUCLEOTIDE SEQUENCE [LARGE SCALE GENOMIC DNA]</scope>
    <source>
        <strain evidence="4">DSM 17126</strain>
    </source>
</reference>
<dbReference type="AlphaFoldDB" id="A0A1N7I5I6"/>
<organism evidence="3 4">
    <name type="scientific">Chryseobacterium shigense</name>
    <dbReference type="NCBI Taxonomy" id="297244"/>
    <lineage>
        <taxon>Bacteria</taxon>
        <taxon>Pseudomonadati</taxon>
        <taxon>Bacteroidota</taxon>
        <taxon>Flavobacteriia</taxon>
        <taxon>Flavobacteriales</taxon>
        <taxon>Weeksellaceae</taxon>
        <taxon>Chryseobacterium group</taxon>
        <taxon>Chryseobacterium</taxon>
    </lineage>
</organism>
<gene>
    <name evidence="3" type="ORF">SAMN05421639_102168</name>
</gene>
<dbReference type="Pfam" id="PF18962">
    <property type="entry name" value="Por_Secre_tail"/>
    <property type="match status" value="1"/>
</dbReference>
<dbReference type="EMBL" id="FTNY01000002">
    <property type="protein sequence ID" value="SIS32308.1"/>
    <property type="molecule type" value="Genomic_DNA"/>
</dbReference>
<feature type="domain" description="Secretion system C-terminal sorting" evidence="2">
    <location>
        <begin position="343"/>
        <end position="409"/>
    </location>
</feature>
<dbReference type="NCBIfam" id="TIGR04183">
    <property type="entry name" value="Por_Secre_tail"/>
    <property type="match status" value="1"/>
</dbReference>
<keyword evidence="4" id="KW-1185">Reference proteome</keyword>
<name>A0A1N7I5I6_9FLAO</name>
<dbReference type="OrthoDB" id="9805017at2"/>
<dbReference type="Proteomes" id="UP000186373">
    <property type="component" value="Unassembled WGS sequence"/>
</dbReference>
<dbReference type="RefSeq" id="WP_076505756.1">
    <property type="nucleotide sequence ID" value="NZ_FTNY01000002.1"/>
</dbReference>
<keyword evidence="1" id="KW-0732">Signal</keyword>
<proteinExistence type="predicted"/>